<dbReference type="EMBL" id="CP011542">
    <property type="protein sequence ID" value="AKK05790.1"/>
    <property type="molecule type" value="Genomic_DNA"/>
</dbReference>
<dbReference type="InterPro" id="IPR011545">
    <property type="entry name" value="DEAD/DEAH_box_helicase_dom"/>
</dbReference>
<evidence type="ECO:0000256" key="2">
    <source>
        <dbReference type="ARBA" id="ARBA00022763"/>
    </source>
</evidence>
<feature type="domain" description="Helicase C-terminal" evidence="9">
    <location>
        <begin position="484"/>
        <end position="648"/>
    </location>
</feature>
<dbReference type="Gene3D" id="2.40.50.140">
    <property type="entry name" value="Nucleic acid-binding proteins"/>
    <property type="match status" value="1"/>
</dbReference>
<dbReference type="PATRIC" id="fig|571915.4.peg.1557"/>
<keyword evidence="11" id="KW-1185">Reference proteome</keyword>
<dbReference type="AlphaFoldDB" id="A0A0G3GZ46"/>
<dbReference type="InterPro" id="IPR014001">
    <property type="entry name" value="Helicase_ATP-bd"/>
</dbReference>
<dbReference type="SMART" id="SM00487">
    <property type="entry name" value="DEXDc"/>
    <property type="match status" value="1"/>
</dbReference>
<evidence type="ECO:0000259" key="8">
    <source>
        <dbReference type="PROSITE" id="PS51192"/>
    </source>
</evidence>
<keyword evidence="3 10" id="KW-0378">Hydrolase</keyword>
<dbReference type="GO" id="GO:0003677">
    <property type="term" value="F:DNA binding"/>
    <property type="evidence" value="ECO:0007669"/>
    <property type="project" value="UniProtKB-KW"/>
</dbReference>
<keyword evidence="7" id="KW-0234">DNA repair</keyword>
<evidence type="ECO:0000313" key="10">
    <source>
        <dbReference type="EMBL" id="AKK05790.1"/>
    </source>
</evidence>
<dbReference type="InterPro" id="IPR045562">
    <property type="entry name" value="RecG_dom3_C"/>
</dbReference>
<dbReference type="CDD" id="cd17992">
    <property type="entry name" value="DEXHc_RecG"/>
    <property type="match status" value="1"/>
</dbReference>
<evidence type="ECO:0000256" key="1">
    <source>
        <dbReference type="ARBA" id="ARBA00022741"/>
    </source>
</evidence>
<dbReference type="InterPro" id="IPR012340">
    <property type="entry name" value="NA-bd_OB-fold"/>
</dbReference>
<evidence type="ECO:0000256" key="6">
    <source>
        <dbReference type="ARBA" id="ARBA00023125"/>
    </source>
</evidence>
<evidence type="ECO:0000256" key="7">
    <source>
        <dbReference type="ARBA" id="ARBA00023204"/>
    </source>
</evidence>
<proteinExistence type="predicted"/>
<dbReference type="SUPFAM" id="SSF50249">
    <property type="entry name" value="Nucleic acid-binding proteins"/>
    <property type="match status" value="1"/>
</dbReference>
<dbReference type="KEGG" id="cmv:CMUST_07300"/>
<dbReference type="SMART" id="SM00490">
    <property type="entry name" value="HELICc"/>
    <property type="match status" value="1"/>
</dbReference>
<dbReference type="GO" id="GO:0003678">
    <property type="term" value="F:DNA helicase activity"/>
    <property type="evidence" value="ECO:0007669"/>
    <property type="project" value="TreeGrafter"/>
</dbReference>
<organism evidence="10 11">
    <name type="scientific">Corynebacterium mustelae</name>
    <dbReference type="NCBI Taxonomy" id="571915"/>
    <lineage>
        <taxon>Bacteria</taxon>
        <taxon>Bacillati</taxon>
        <taxon>Actinomycetota</taxon>
        <taxon>Actinomycetes</taxon>
        <taxon>Mycobacteriales</taxon>
        <taxon>Corynebacteriaceae</taxon>
        <taxon>Corynebacterium</taxon>
    </lineage>
</organism>
<dbReference type="GO" id="GO:0005524">
    <property type="term" value="F:ATP binding"/>
    <property type="evidence" value="ECO:0007669"/>
    <property type="project" value="UniProtKB-KW"/>
</dbReference>
<dbReference type="Pfam" id="PF00270">
    <property type="entry name" value="DEAD"/>
    <property type="match status" value="1"/>
</dbReference>
<evidence type="ECO:0000313" key="11">
    <source>
        <dbReference type="Proteomes" id="UP000035199"/>
    </source>
</evidence>
<keyword evidence="2" id="KW-0227">DNA damage</keyword>
<evidence type="ECO:0000256" key="3">
    <source>
        <dbReference type="ARBA" id="ARBA00022801"/>
    </source>
</evidence>
<evidence type="ECO:0000256" key="5">
    <source>
        <dbReference type="ARBA" id="ARBA00022840"/>
    </source>
</evidence>
<dbReference type="InterPro" id="IPR027417">
    <property type="entry name" value="P-loop_NTPase"/>
</dbReference>
<dbReference type="Gene3D" id="3.40.50.300">
    <property type="entry name" value="P-loop containing nucleotide triphosphate hydrolases"/>
    <property type="match status" value="2"/>
</dbReference>
<dbReference type="STRING" id="571915.CMUST_07300"/>
<dbReference type="PANTHER" id="PTHR47964:SF1">
    <property type="entry name" value="ATP-DEPENDENT DNA HELICASE HOMOLOG RECG, CHLOROPLASTIC"/>
    <property type="match status" value="1"/>
</dbReference>
<evidence type="ECO:0000259" key="9">
    <source>
        <dbReference type="PROSITE" id="PS51194"/>
    </source>
</evidence>
<feature type="domain" description="Helicase ATP-binding" evidence="8">
    <location>
        <begin position="296"/>
        <end position="462"/>
    </location>
</feature>
<dbReference type="RefSeq" id="WP_047261934.1">
    <property type="nucleotide sequence ID" value="NZ_CP011542.1"/>
</dbReference>
<dbReference type="Pfam" id="PF00271">
    <property type="entry name" value="Helicase_C"/>
    <property type="match status" value="1"/>
</dbReference>
<sequence>MLGWTDDRALATLLPAKEAKAIAKALGYTTASELLAHHPRTYAHQGQGVGALHCTAGDIITCLGTVARVQSRSTQRGEVTTVAIATPEGTINASFFNAAWVKRLLQVGVPAIFTGKVKFFRGQPGLQHPEFIVLPEPGHGNRTKGTAALRSLQAYSEDGDVTQLLENLDSIPIYPAKSSMPTWRILGAIHEVLRKTEAIPDPLGRFAPHDLPNFDATLRGIHQDGGGNVEMYRNRLIYDEALTLALVMELRRQDAESKTAVALPPITNGSAKKLMSHLPYELTGGQKRVMWEIAEDLSQTHPMQRLLQGEVGSGKTVVSLVAMLQAVENGAQCALLAPTEVLAHQHGRSLTELLQHADIGCEVVVLTGSLPVAKKKEALLKIVSGDADIVVGTHALIQDTVEFFNLGLCVVDEQHRFGVEQRDNLRGKGKDGKTPHLLVMTATPIPRTVAMTFFGDLHHSILKELPGGRRPIKSFVVPEYLPKYVARVFEVIEEEVISGHQVYIVCPRISEEGGVEDLYQDWGYGVFKNHRVGMLHGQMHPDDKDKVMGQFASHEIDILFATTVIEVGIDVPNATVMLVREAENFGVSQLHQLRGRVGRGGNESICFFHHASDKDSPADLRLRHMAQTTDGFEVADIDLLYRQEGDVLGTTQSGNRRKVKYLNLVRDIKWIERANADAKVIVTEDPNLAKQLVAGIDDKAQDYLDKS</sequence>
<name>A0A0G3GZ46_9CORY</name>
<accession>A0A0G3GZ46</accession>
<evidence type="ECO:0000256" key="4">
    <source>
        <dbReference type="ARBA" id="ARBA00022806"/>
    </source>
</evidence>
<keyword evidence="6" id="KW-0238">DNA-binding</keyword>
<dbReference type="CDD" id="cd04488">
    <property type="entry name" value="RecG_wedge_OBF"/>
    <property type="match status" value="1"/>
</dbReference>
<dbReference type="OrthoDB" id="9804325at2"/>
<dbReference type="Pfam" id="PF19833">
    <property type="entry name" value="RecG_dom3_C"/>
    <property type="match status" value="1"/>
</dbReference>
<dbReference type="PROSITE" id="PS51192">
    <property type="entry name" value="HELICASE_ATP_BIND_1"/>
    <property type="match status" value="1"/>
</dbReference>
<dbReference type="EC" id="3.6.1.-" evidence="10"/>
<dbReference type="SUPFAM" id="SSF52540">
    <property type="entry name" value="P-loop containing nucleoside triphosphate hydrolases"/>
    <property type="match status" value="1"/>
</dbReference>
<reference evidence="10 11" key="1">
    <citation type="journal article" date="2015" name="Genome Announc.">
        <title>Complete Genome Sequence of the Type Strain Corynebacterium mustelae DSM 45274, Isolated from Various Tissues of a Male Ferret with Lethal Sepsis.</title>
        <authorList>
            <person name="Ruckert C."/>
            <person name="Eimer J."/>
            <person name="Winkler A."/>
            <person name="Tauch A."/>
        </authorList>
    </citation>
    <scope>NUCLEOTIDE SEQUENCE [LARGE SCALE GENOMIC DNA]</scope>
    <source>
        <strain evidence="10 11">DSM 45274</strain>
    </source>
</reference>
<keyword evidence="1" id="KW-0547">Nucleotide-binding</keyword>
<keyword evidence="4 10" id="KW-0347">Helicase</keyword>
<dbReference type="InterPro" id="IPR047112">
    <property type="entry name" value="RecG/Mfd"/>
</dbReference>
<gene>
    <name evidence="10" type="primary">recG</name>
    <name evidence="10" type="ORF">CMUST_07300</name>
</gene>
<keyword evidence="5" id="KW-0067">ATP-binding</keyword>
<protein>
    <submittedName>
        <fullName evidence="10">ATP-dependent DNA helicase RecG</fullName>
        <ecNumber evidence="10">3.6.1.-</ecNumber>
    </submittedName>
</protein>
<dbReference type="InterPro" id="IPR001650">
    <property type="entry name" value="Helicase_C-like"/>
</dbReference>
<dbReference type="GO" id="GO:0016787">
    <property type="term" value="F:hydrolase activity"/>
    <property type="evidence" value="ECO:0007669"/>
    <property type="project" value="UniProtKB-KW"/>
</dbReference>
<dbReference type="PROSITE" id="PS51194">
    <property type="entry name" value="HELICASE_CTER"/>
    <property type="match status" value="1"/>
</dbReference>
<dbReference type="PANTHER" id="PTHR47964">
    <property type="entry name" value="ATP-DEPENDENT DNA HELICASE HOMOLOG RECG, CHLOROPLASTIC"/>
    <property type="match status" value="1"/>
</dbReference>
<reference evidence="11" key="2">
    <citation type="submission" date="2015-05" db="EMBL/GenBank/DDBJ databases">
        <title>Complete genome sequence of Corynebacterium mustelae DSM 45274, isolated from various tissues of a male ferret with lethal sepsis.</title>
        <authorList>
            <person name="Ruckert C."/>
            <person name="Albersmeier A."/>
            <person name="Winkler A."/>
            <person name="Tauch A."/>
        </authorList>
    </citation>
    <scope>NUCLEOTIDE SEQUENCE [LARGE SCALE GENOMIC DNA]</scope>
    <source>
        <strain evidence="11">DSM 45274</strain>
    </source>
</reference>
<dbReference type="Proteomes" id="UP000035199">
    <property type="component" value="Chromosome"/>
</dbReference>
<dbReference type="GO" id="GO:0006281">
    <property type="term" value="P:DNA repair"/>
    <property type="evidence" value="ECO:0007669"/>
    <property type="project" value="UniProtKB-KW"/>
</dbReference>